<dbReference type="OrthoDB" id="6614653at2759"/>
<dbReference type="InterPro" id="IPR014710">
    <property type="entry name" value="RmlC-like_jellyroll"/>
</dbReference>
<organism evidence="2">
    <name type="scientific">Athelia psychrophila</name>
    <dbReference type="NCBI Taxonomy" id="1759441"/>
    <lineage>
        <taxon>Eukaryota</taxon>
        <taxon>Fungi</taxon>
        <taxon>Dikarya</taxon>
        <taxon>Basidiomycota</taxon>
        <taxon>Agaricomycotina</taxon>
        <taxon>Agaricomycetes</taxon>
        <taxon>Agaricomycetidae</taxon>
        <taxon>Atheliales</taxon>
        <taxon>Atheliaceae</taxon>
        <taxon>Athelia</taxon>
    </lineage>
</organism>
<dbReference type="Gene3D" id="2.60.120.10">
    <property type="entry name" value="Jelly Rolls"/>
    <property type="match status" value="1"/>
</dbReference>
<dbReference type="InterPro" id="IPR009327">
    <property type="entry name" value="Cupin_DUF985"/>
</dbReference>
<proteinExistence type="predicted"/>
<sequence length="192" mass="21483">MTEKYAYPSTNSQLIADLKLIRHPEGGYFAETDRQTSNVPTPFVEGAPDRSLATQIFYFLSYDEPQGVFHMNKSVTYHVLHQGRAEYTLITPGSPPTVTRVTMGTNPALGEVRQLLVPTNVWKMSQIPPADRACSTQEEKEKTGCLITEVVVPGFHWEDHVYLTEAQAKELWTGVKGGEEALKSVLPFVKKE</sequence>
<dbReference type="PANTHER" id="PTHR33387:SF3">
    <property type="entry name" value="DUF985 DOMAIN-CONTAINING PROTEIN"/>
    <property type="match status" value="1"/>
</dbReference>
<gene>
    <name evidence="2" type="ORF">FIBSPDRAFT_875361</name>
</gene>
<dbReference type="InterPro" id="IPR011051">
    <property type="entry name" value="RmlC_Cupin_sf"/>
</dbReference>
<accession>A0A165WDW7</accession>
<dbReference type="InterPro" id="IPR039935">
    <property type="entry name" value="YML079W-like"/>
</dbReference>
<dbReference type="PANTHER" id="PTHR33387">
    <property type="entry name" value="RMLC-LIKE JELLY ROLL FOLD PROTEIN"/>
    <property type="match status" value="1"/>
</dbReference>
<dbReference type="AlphaFoldDB" id="A0A165WDW7"/>
<evidence type="ECO:0000313" key="2">
    <source>
        <dbReference type="EMBL" id="KZP07583.1"/>
    </source>
</evidence>
<dbReference type="EMBL" id="KV417746">
    <property type="protein sequence ID" value="KZP07583.1"/>
    <property type="molecule type" value="Genomic_DNA"/>
</dbReference>
<protein>
    <recommendedName>
        <fullName evidence="1">DUF985 domain-containing protein</fullName>
    </recommendedName>
</protein>
<feature type="domain" description="DUF985" evidence="1">
    <location>
        <begin position="13"/>
        <end position="160"/>
    </location>
</feature>
<name>A0A165WDW7_9AGAM</name>
<dbReference type="Pfam" id="PF06172">
    <property type="entry name" value="Cupin_5"/>
    <property type="match status" value="1"/>
</dbReference>
<dbReference type="CDD" id="cd06121">
    <property type="entry name" value="cupin_YML079wp"/>
    <property type="match status" value="1"/>
</dbReference>
<evidence type="ECO:0000259" key="1">
    <source>
        <dbReference type="Pfam" id="PF06172"/>
    </source>
</evidence>
<dbReference type="SUPFAM" id="SSF51182">
    <property type="entry name" value="RmlC-like cupins"/>
    <property type="match status" value="1"/>
</dbReference>
<reference evidence="2" key="1">
    <citation type="journal article" date="2016" name="Mol. Biol. Evol.">
        <title>Comparative Genomics of Early-Diverging Mushroom-Forming Fungi Provides Insights into the Origins of Lignocellulose Decay Capabilities.</title>
        <authorList>
            <person name="Nagy L.G."/>
            <person name="Riley R."/>
            <person name="Tritt A."/>
            <person name="Adam C."/>
            <person name="Daum C."/>
            <person name="Floudas D."/>
            <person name="Sun H."/>
            <person name="Yadav J.S."/>
            <person name="Pangilinan J."/>
            <person name="Larsson K.H."/>
            <person name="Matsuura K."/>
            <person name="Barry K."/>
            <person name="Labutti K."/>
            <person name="Kuo R."/>
            <person name="Ohm R.A."/>
            <person name="Bhattacharya S.S."/>
            <person name="Shirouzu T."/>
            <person name="Yoshinaga Y."/>
            <person name="Martin F.M."/>
            <person name="Grigoriev I.V."/>
            <person name="Hibbett D.S."/>
        </authorList>
    </citation>
    <scope>NUCLEOTIDE SEQUENCE [LARGE SCALE GENOMIC DNA]</scope>
    <source>
        <strain evidence="2">CBS 109695</strain>
    </source>
</reference>